<organism evidence="2 4">
    <name type="scientific">Pectobacterium carotovorum subsp. carotovorum</name>
    <name type="common">Erwinia carotovora subsp. carotovora</name>
    <dbReference type="NCBI Taxonomy" id="555"/>
    <lineage>
        <taxon>Bacteria</taxon>
        <taxon>Pseudomonadati</taxon>
        <taxon>Pseudomonadota</taxon>
        <taxon>Gammaproteobacteria</taxon>
        <taxon>Enterobacterales</taxon>
        <taxon>Pectobacteriaceae</taxon>
        <taxon>Pectobacterium</taxon>
    </lineage>
</organism>
<evidence type="ECO:0000313" key="3">
    <source>
        <dbReference type="Proteomes" id="UP001058167"/>
    </source>
</evidence>
<dbReference type="Proteomes" id="UP001058167">
    <property type="component" value="Unassembled WGS sequence"/>
</dbReference>
<name>A0AAI9PF03_PECCC</name>
<reference evidence="2" key="2">
    <citation type="submission" date="2023-02" db="EMBL/GenBank/DDBJ databases">
        <title>Pectobacterium carotovorum subsp. carotovorum NBRC 12380.</title>
        <authorList>
            <person name="Ichikawa N."/>
            <person name="Sato H."/>
            <person name="Tonouchi N."/>
        </authorList>
    </citation>
    <scope>NUCLEOTIDE SEQUENCE</scope>
    <source>
        <strain evidence="2">NBRC 12380</strain>
    </source>
</reference>
<gene>
    <name evidence="2" type="ORF">Pcaca03_31110</name>
    <name evidence="1" type="ORF">SOASR016_29750</name>
</gene>
<reference evidence="1" key="1">
    <citation type="submission" date="2022-06" db="EMBL/GenBank/DDBJ databases">
        <title>Draft genome sequences of Pectobacterium carotovorum subsp. carotovorum str. NBRC12380.</title>
        <authorList>
            <person name="Wakabayashi Y."/>
            <person name="Kojima K."/>
        </authorList>
    </citation>
    <scope>NUCLEOTIDE SEQUENCE</scope>
    <source>
        <strain evidence="1">NBRC 12380</strain>
    </source>
</reference>
<dbReference type="Proteomes" id="UP001165145">
    <property type="component" value="Unassembled WGS sequence"/>
</dbReference>
<dbReference type="RefSeq" id="WP_201879165.1">
    <property type="nucleotide sequence ID" value="NZ_BRCO01000003.1"/>
</dbReference>
<comment type="caution">
    <text evidence="2">The sequence shown here is derived from an EMBL/GenBank/DDBJ whole genome shotgun (WGS) entry which is preliminary data.</text>
</comment>
<sequence length="129" mass="14886">MSKSPFSLERSCIKTLSAVEAERNRSNQHEFNGVIALKNLFGLEKFKQDAYFSIRGEPVNCIKPITWYDAREDHSTRTEHRLYFSGNIVMDNAQEGDNIVIGFDKNNKINIILIKRSNSEYKGPISNWE</sequence>
<keyword evidence="3" id="KW-1185">Reference proteome</keyword>
<dbReference type="AlphaFoldDB" id="A0AAI9PF03"/>
<evidence type="ECO:0008006" key="5">
    <source>
        <dbReference type="Google" id="ProtNLM"/>
    </source>
</evidence>
<evidence type="ECO:0000313" key="1">
    <source>
        <dbReference type="EMBL" id="GKX48223.1"/>
    </source>
</evidence>
<accession>A0AAI9PF03</accession>
<evidence type="ECO:0000313" key="2">
    <source>
        <dbReference type="EMBL" id="GLV70667.1"/>
    </source>
</evidence>
<dbReference type="EMBL" id="BRLF01000007">
    <property type="protein sequence ID" value="GKX48223.1"/>
    <property type="molecule type" value="Genomic_DNA"/>
</dbReference>
<proteinExistence type="predicted"/>
<protein>
    <recommendedName>
        <fullName evidence="5">Type II restriction endonuclease</fullName>
    </recommendedName>
</protein>
<evidence type="ECO:0000313" key="4">
    <source>
        <dbReference type="Proteomes" id="UP001165145"/>
    </source>
</evidence>
<dbReference type="EMBL" id="BSRL01000007">
    <property type="protein sequence ID" value="GLV70667.1"/>
    <property type="molecule type" value="Genomic_DNA"/>
</dbReference>